<comment type="caution">
    <text evidence="3">The sequence shown here is derived from an EMBL/GenBank/DDBJ whole genome shotgun (WGS) entry which is preliminary data.</text>
</comment>
<keyword evidence="2" id="KW-0812">Transmembrane</keyword>
<accession>A0AAV4IXB8</accession>
<evidence type="ECO:0000256" key="1">
    <source>
        <dbReference type="ARBA" id="ARBA00023180"/>
    </source>
</evidence>
<keyword evidence="4" id="KW-1185">Reference proteome</keyword>
<organism evidence="3 4">
    <name type="scientific">Elysia marginata</name>
    <dbReference type="NCBI Taxonomy" id="1093978"/>
    <lineage>
        <taxon>Eukaryota</taxon>
        <taxon>Metazoa</taxon>
        <taxon>Spiralia</taxon>
        <taxon>Lophotrochozoa</taxon>
        <taxon>Mollusca</taxon>
        <taxon>Gastropoda</taxon>
        <taxon>Heterobranchia</taxon>
        <taxon>Euthyneura</taxon>
        <taxon>Panpulmonata</taxon>
        <taxon>Sacoglossa</taxon>
        <taxon>Placobranchoidea</taxon>
        <taxon>Plakobranchidae</taxon>
        <taxon>Elysia</taxon>
    </lineage>
</organism>
<reference evidence="3 4" key="1">
    <citation type="journal article" date="2021" name="Elife">
        <title>Chloroplast acquisition without the gene transfer in kleptoplastic sea slugs, Plakobranchus ocellatus.</title>
        <authorList>
            <person name="Maeda T."/>
            <person name="Takahashi S."/>
            <person name="Yoshida T."/>
            <person name="Shimamura S."/>
            <person name="Takaki Y."/>
            <person name="Nagai Y."/>
            <person name="Toyoda A."/>
            <person name="Suzuki Y."/>
            <person name="Arimoto A."/>
            <person name="Ishii H."/>
            <person name="Satoh N."/>
            <person name="Nishiyama T."/>
            <person name="Hasebe M."/>
            <person name="Maruyama T."/>
            <person name="Minagawa J."/>
            <person name="Obokata J."/>
            <person name="Shigenobu S."/>
        </authorList>
    </citation>
    <scope>NUCLEOTIDE SEQUENCE [LARGE SCALE GENOMIC DNA]</scope>
</reference>
<keyword evidence="2" id="KW-1133">Transmembrane helix</keyword>
<evidence type="ECO:0000313" key="3">
    <source>
        <dbReference type="EMBL" id="GFS14775.1"/>
    </source>
</evidence>
<evidence type="ECO:0000256" key="2">
    <source>
        <dbReference type="SAM" id="Phobius"/>
    </source>
</evidence>
<dbReference type="GO" id="GO:0005802">
    <property type="term" value="C:trans-Golgi network"/>
    <property type="evidence" value="ECO:0007669"/>
    <property type="project" value="TreeGrafter"/>
</dbReference>
<keyword evidence="1" id="KW-0325">Glycoprotein</keyword>
<protein>
    <submittedName>
        <fullName evidence="3">Cation-dependent mannose-6-phosphate receptor</fullName>
    </submittedName>
</protein>
<dbReference type="EMBL" id="BMAT01009845">
    <property type="protein sequence ID" value="GFS14775.1"/>
    <property type="molecule type" value="Genomic_DNA"/>
</dbReference>
<proteinExistence type="predicted"/>
<gene>
    <name evidence="3" type="ORF">ElyMa_004915800</name>
</gene>
<dbReference type="PANTHER" id="PTHR15071:SF0">
    <property type="entry name" value="MANNOSE 6-PHOSPHATE RECEPTOR-LIKE PROTEIN 1"/>
    <property type="match status" value="1"/>
</dbReference>
<name>A0AAV4IXB8_9GAST</name>
<dbReference type="PANTHER" id="PTHR15071">
    <property type="entry name" value="MANNOSE-6-PHOSPHATE RECEPTOR FAMILY MEMBER"/>
    <property type="match status" value="1"/>
</dbReference>
<dbReference type="GO" id="GO:0000139">
    <property type="term" value="C:Golgi membrane"/>
    <property type="evidence" value="ECO:0007669"/>
    <property type="project" value="UniProtKB-SubCell"/>
</dbReference>
<dbReference type="AlphaFoldDB" id="A0AAV4IXB8"/>
<evidence type="ECO:0000313" key="4">
    <source>
        <dbReference type="Proteomes" id="UP000762676"/>
    </source>
</evidence>
<keyword evidence="2" id="KW-0472">Membrane</keyword>
<dbReference type="Proteomes" id="UP000762676">
    <property type="component" value="Unassembled WGS sequence"/>
</dbReference>
<feature type="transmembrane region" description="Helical" evidence="2">
    <location>
        <begin position="35"/>
        <end position="58"/>
    </location>
</feature>
<dbReference type="Pfam" id="PF02157">
    <property type="entry name" value="Man-6-P_recep"/>
    <property type="match status" value="1"/>
</dbReference>
<keyword evidence="3" id="KW-0675">Receptor</keyword>
<dbReference type="InterPro" id="IPR028927">
    <property type="entry name" value="Man-6-P_rcpt"/>
</dbReference>
<sequence length="99" mass="10446">MNCSASKHFELAAEACCPVGGASAGQSEGLSVGSILLIVFVSLVFVYIVAGVAVQVGLKKADGKDRIPHVTFWIAVPGLIKDGIRFTFSCGKRKQYSDI</sequence>